<feature type="binding site" evidence="6">
    <location>
        <begin position="127"/>
        <end position="131"/>
    </location>
    <ligand>
        <name>NADP(+)</name>
        <dbReference type="ChEBI" id="CHEBI:58349"/>
    </ligand>
</feature>
<dbReference type="GO" id="GO:0009073">
    <property type="term" value="P:aromatic amino acid family biosynthetic process"/>
    <property type="evidence" value="ECO:0007669"/>
    <property type="project" value="UniProtKB-KW"/>
</dbReference>
<protein>
    <recommendedName>
        <fullName evidence="1 6">Shikimate dehydrogenase (NADP(+))</fullName>
        <shortName evidence="6">SDH</shortName>
        <ecNumber evidence="1 6">1.1.1.25</ecNumber>
    </recommendedName>
</protein>
<feature type="binding site" evidence="6">
    <location>
        <position position="80"/>
    </location>
    <ligand>
        <name>NADP(+)</name>
        <dbReference type="ChEBI" id="CHEBI:58349"/>
    </ligand>
</feature>
<evidence type="ECO:0000256" key="3">
    <source>
        <dbReference type="ARBA" id="ARBA00022857"/>
    </source>
</evidence>
<evidence type="ECO:0000259" key="7">
    <source>
        <dbReference type="Pfam" id="PF01488"/>
    </source>
</evidence>
<evidence type="ECO:0000256" key="5">
    <source>
        <dbReference type="ARBA" id="ARBA00023141"/>
    </source>
</evidence>
<evidence type="ECO:0000313" key="11">
    <source>
        <dbReference type="EMBL" id="CUX78747.1"/>
    </source>
</evidence>
<organism evidence="11 12">
    <name type="scientific">Thermococcus chitonophagus</name>
    <dbReference type="NCBI Taxonomy" id="54262"/>
    <lineage>
        <taxon>Archaea</taxon>
        <taxon>Methanobacteriati</taxon>
        <taxon>Methanobacteriota</taxon>
        <taxon>Thermococci</taxon>
        <taxon>Thermococcales</taxon>
        <taxon>Thermococcaceae</taxon>
        <taxon>Thermococcus</taxon>
    </lineage>
</organism>
<dbReference type="InterPro" id="IPR046346">
    <property type="entry name" value="Aminoacid_DH-like_N_sf"/>
</dbReference>
<evidence type="ECO:0000259" key="9">
    <source>
        <dbReference type="Pfam" id="PF18317"/>
    </source>
</evidence>
<dbReference type="HAMAP" id="MF_00222">
    <property type="entry name" value="Shikimate_DH_AroE"/>
    <property type="match status" value="1"/>
</dbReference>
<dbReference type="PANTHER" id="PTHR21089">
    <property type="entry name" value="SHIKIMATE DEHYDROGENASE"/>
    <property type="match status" value="1"/>
</dbReference>
<dbReference type="STRING" id="54262.CHITON_1968"/>
<dbReference type="NCBIfam" id="NF001319">
    <property type="entry name" value="PRK00258.3-3"/>
    <property type="match status" value="1"/>
</dbReference>
<dbReference type="Gene3D" id="3.40.50.10860">
    <property type="entry name" value="Leucine Dehydrogenase, chain A, domain 1"/>
    <property type="match status" value="1"/>
</dbReference>
<evidence type="ECO:0000256" key="6">
    <source>
        <dbReference type="HAMAP-Rule" id="MF_00222"/>
    </source>
</evidence>
<feature type="binding site" evidence="6">
    <location>
        <begin position="18"/>
        <end position="20"/>
    </location>
    <ligand>
        <name>shikimate</name>
        <dbReference type="ChEBI" id="CHEBI:36208"/>
    </ligand>
</feature>
<feature type="domain" description="Quinate/shikimate 5-dehydrogenase/glutamyl-tRNA reductase" evidence="7">
    <location>
        <begin position="111"/>
        <end position="189"/>
    </location>
</feature>
<dbReference type="EMBL" id="CP015193">
    <property type="protein sequence ID" value="ASJ16268.1"/>
    <property type="molecule type" value="Genomic_DNA"/>
</dbReference>
<feature type="binding site" evidence="6">
    <location>
        <position position="65"/>
    </location>
    <ligand>
        <name>shikimate</name>
        <dbReference type="ChEBI" id="CHEBI:36208"/>
    </ligand>
</feature>
<dbReference type="InterPro" id="IPR041121">
    <property type="entry name" value="SDH_C"/>
</dbReference>
<dbReference type="GO" id="GO:0004764">
    <property type="term" value="F:shikimate 3-dehydrogenase (NADP+) activity"/>
    <property type="evidence" value="ECO:0007669"/>
    <property type="project" value="UniProtKB-UniRule"/>
</dbReference>
<dbReference type="Gene3D" id="3.40.50.720">
    <property type="entry name" value="NAD(P)-binding Rossmann-like Domain"/>
    <property type="match status" value="1"/>
</dbReference>
<evidence type="ECO:0000313" key="13">
    <source>
        <dbReference type="Proteomes" id="UP000250189"/>
    </source>
</evidence>
<dbReference type="GO" id="GO:0050661">
    <property type="term" value="F:NADP binding"/>
    <property type="evidence" value="ECO:0007669"/>
    <property type="project" value="InterPro"/>
</dbReference>
<dbReference type="InterPro" id="IPR006151">
    <property type="entry name" value="Shikm_DH/Glu-tRNA_Rdtase"/>
</dbReference>
<keyword evidence="3 6" id="KW-0521">NADP</keyword>
<evidence type="ECO:0000256" key="1">
    <source>
        <dbReference type="ARBA" id="ARBA00012962"/>
    </source>
</evidence>
<dbReference type="Proteomes" id="UP000093069">
    <property type="component" value="Chromosome I"/>
</dbReference>
<dbReference type="GO" id="GO:0008652">
    <property type="term" value="P:amino acid biosynthetic process"/>
    <property type="evidence" value="ECO:0007669"/>
    <property type="project" value="UniProtKB-KW"/>
</dbReference>
<comment type="function">
    <text evidence="6">Involved in the biosynthesis of the chorismate, which leads to the biosynthesis of aromatic amino acids. Catalyzes the reversible NADPH linked reduction of 3-dehydroshikimate (DHSA) to yield shikimate (SA).</text>
</comment>
<evidence type="ECO:0000313" key="10">
    <source>
        <dbReference type="EMBL" id="ASJ16268.1"/>
    </source>
</evidence>
<dbReference type="GeneID" id="33321680"/>
<feature type="domain" description="Shikimate dehydrogenase substrate binding N-terminal" evidence="8">
    <location>
        <begin position="10"/>
        <end position="91"/>
    </location>
</feature>
<dbReference type="GO" id="GO:0019632">
    <property type="term" value="P:shikimate metabolic process"/>
    <property type="evidence" value="ECO:0007669"/>
    <property type="project" value="InterPro"/>
</dbReference>
<dbReference type="EMBL" id="LN999010">
    <property type="protein sequence ID" value="CUX78747.1"/>
    <property type="molecule type" value="Genomic_DNA"/>
</dbReference>
<dbReference type="Pfam" id="PF18317">
    <property type="entry name" value="SDH_C"/>
    <property type="match status" value="1"/>
</dbReference>
<name>A0A170SVL6_9EURY</name>
<feature type="active site" description="Proton acceptor" evidence="6">
    <location>
        <position position="69"/>
    </location>
</feature>
<accession>A0A170SVL6</accession>
<dbReference type="KEGG" id="tch:CHITON_1968"/>
<feature type="binding site" evidence="6">
    <location>
        <position position="89"/>
    </location>
    <ligand>
        <name>shikimate</name>
        <dbReference type="ChEBI" id="CHEBI:36208"/>
    </ligand>
</feature>
<dbReference type="InterPro" id="IPR022893">
    <property type="entry name" value="Shikimate_DH_fam"/>
</dbReference>
<feature type="binding site" evidence="6">
    <location>
        <position position="242"/>
    </location>
    <ligand>
        <name>shikimate</name>
        <dbReference type="ChEBI" id="CHEBI:36208"/>
    </ligand>
</feature>
<dbReference type="CDD" id="cd01065">
    <property type="entry name" value="NAD_bind_Shikimate_DH"/>
    <property type="match status" value="1"/>
</dbReference>
<keyword evidence="5 6" id="KW-0057">Aromatic amino acid biosynthesis</keyword>
<reference evidence="10 13" key="3">
    <citation type="submission" date="2016-04" db="EMBL/GenBank/DDBJ databases">
        <title>Complete genome sequence of Thermococcus chitonophagus type strain GC74.</title>
        <authorList>
            <person name="Oger P.M."/>
        </authorList>
    </citation>
    <scope>NUCLEOTIDE SEQUENCE [LARGE SCALE GENOMIC DNA]</scope>
    <source>
        <strain evidence="10 13">GC74</strain>
    </source>
</reference>
<dbReference type="EC" id="1.1.1.25" evidence="1 6"/>
<dbReference type="InterPro" id="IPR013708">
    <property type="entry name" value="Shikimate_DH-bd_N"/>
</dbReference>
<dbReference type="Pfam" id="PF08501">
    <property type="entry name" value="Shikimate_dh_N"/>
    <property type="match status" value="1"/>
</dbReference>
<dbReference type="InterPro" id="IPR011342">
    <property type="entry name" value="Shikimate_DH"/>
</dbReference>
<evidence type="ECO:0000256" key="2">
    <source>
        <dbReference type="ARBA" id="ARBA00022605"/>
    </source>
</evidence>
<dbReference type="AlphaFoldDB" id="A0A170SVL6"/>
<evidence type="ECO:0000256" key="4">
    <source>
        <dbReference type="ARBA" id="ARBA00023002"/>
    </source>
</evidence>
<dbReference type="Pfam" id="PF01488">
    <property type="entry name" value="Shikimate_DH"/>
    <property type="match status" value="1"/>
</dbReference>
<keyword evidence="13" id="KW-1185">Reference proteome</keyword>
<dbReference type="PANTHER" id="PTHR21089:SF1">
    <property type="entry name" value="BIFUNCTIONAL 3-DEHYDROQUINATE DEHYDRATASE_SHIKIMATE DEHYDROGENASE, CHLOROPLASTIC"/>
    <property type="match status" value="1"/>
</dbReference>
<feature type="binding site" evidence="6">
    <location>
        <position position="235"/>
    </location>
    <ligand>
        <name>NADP(+)</name>
        <dbReference type="ChEBI" id="CHEBI:58349"/>
    </ligand>
</feature>
<dbReference type="GO" id="GO:0009423">
    <property type="term" value="P:chorismate biosynthetic process"/>
    <property type="evidence" value="ECO:0007669"/>
    <property type="project" value="UniProtKB-UniRule"/>
</dbReference>
<proteinExistence type="inferred from homology"/>
<dbReference type="NCBIfam" id="TIGR00507">
    <property type="entry name" value="aroE"/>
    <property type="match status" value="1"/>
</dbReference>
<dbReference type="RefSeq" id="WP_068579026.1">
    <property type="nucleotide sequence ID" value="NZ_CP015193.1"/>
</dbReference>
<keyword evidence="4 6" id="KW-0560">Oxidoreductase</keyword>
<dbReference type="OrthoDB" id="8744at2157"/>
<comment type="similarity">
    <text evidence="6">Belongs to the shikimate dehydrogenase family.</text>
</comment>
<dbReference type="UniPathway" id="UPA00053">
    <property type="reaction ID" value="UER00087"/>
</dbReference>
<feature type="binding site" evidence="6">
    <location>
        <position position="104"/>
    </location>
    <ligand>
        <name>shikimate</name>
        <dbReference type="ChEBI" id="CHEBI:36208"/>
    </ligand>
</feature>
<feature type="binding site" evidence="6">
    <location>
        <position position="212"/>
    </location>
    <ligand>
        <name>NADP(+)</name>
        <dbReference type="ChEBI" id="CHEBI:58349"/>
    </ligand>
</feature>
<dbReference type="SUPFAM" id="SSF53223">
    <property type="entry name" value="Aminoacid dehydrogenase-like, N-terminal domain"/>
    <property type="match status" value="1"/>
</dbReference>
<dbReference type="SUPFAM" id="SSF51735">
    <property type="entry name" value="NAD(P)-binding Rossmann-fold domains"/>
    <property type="match status" value="1"/>
</dbReference>
<comment type="pathway">
    <text evidence="6">Metabolic intermediate biosynthesis; chorismate biosynthesis; chorismate from D-erythrose 4-phosphate and phosphoenolpyruvate: step 4/7.</text>
</comment>
<dbReference type="InterPro" id="IPR036291">
    <property type="entry name" value="NAD(P)-bd_dom_sf"/>
</dbReference>
<reference evidence="11" key="2">
    <citation type="submission" date="2016-01" db="EMBL/GenBank/DDBJ databases">
        <authorList>
            <person name="McClelland M."/>
            <person name="Jain A."/>
            <person name="Saraogi P."/>
            <person name="Mendelson R."/>
            <person name="Westerman R."/>
            <person name="SanMiguel P."/>
            <person name="Csonka L."/>
        </authorList>
    </citation>
    <scope>NUCLEOTIDE SEQUENCE</scope>
    <source>
        <strain evidence="11">1</strain>
    </source>
</reference>
<sequence length="272" mass="29733">MDAETRVYAVIGNPVRHSLSPTMHNALFKKYSLNAVYVAFEVSRENAREAVEGIRVLGIAGVNVTMPLKEEVARYVELSEDARAIGSVNTIVNSNGKLLGYTTDGIGARRALERFTTLEGANVLILGAGGAGKAIAYELSKVASVVVLNRTVEKAKALEDFGVKGDALTPENLEYYLELADVLINATSVGMNEDRSLVPREMLKPGLVVMDIVYKPLITRLLREAKEKGCTIVDGLWMLVYQGAESFKLWTGIEADVELMRRVALERLGESK</sequence>
<feature type="domain" description="SDH C-terminal" evidence="9">
    <location>
        <begin position="235"/>
        <end position="265"/>
    </location>
</feature>
<feature type="binding site" evidence="6">
    <location>
        <begin position="149"/>
        <end position="154"/>
    </location>
    <ligand>
        <name>NADP(+)</name>
        <dbReference type="ChEBI" id="CHEBI:58349"/>
    </ligand>
</feature>
<reference evidence="12" key="1">
    <citation type="submission" date="2016-01" db="EMBL/GenBank/DDBJ databases">
        <authorList>
            <person name="Vorgias C.E."/>
        </authorList>
    </citation>
    <scope>NUCLEOTIDE SEQUENCE [LARGE SCALE GENOMIC DNA]</scope>
</reference>
<feature type="binding site" evidence="6">
    <location>
        <position position="214"/>
    </location>
    <ligand>
        <name>shikimate</name>
        <dbReference type="ChEBI" id="CHEBI:36208"/>
    </ligand>
</feature>
<evidence type="ECO:0000259" key="8">
    <source>
        <dbReference type="Pfam" id="PF08501"/>
    </source>
</evidence>
<keyword evidence="2 6" id="KW-0028">Amino-acid biosynthesis</keyword>
<comment type="subunit">
    <text evidence="6">Homodimer.</text>
</comment>
<comment type="catalytic activity">
    <reaction evidence="6">
        <text>shikimate + NADP(+) = 3-dehydroshikimate + NADPH + H(+)</text>
        <dbReference type="Rhea" id="RHEA:17737"/>
        <dbReference type="ChEBI" id="CHEBI:15378"/>
        <dbReference type="ChEBI" id="CHEBI:16630"/>
        <dbReference type="ChEBI" id="CHEBI:36208"/>
        <dbReference type="ChEBI" id="CHEBI:57783"/>
        <dbReference type="ChEBI" id="CHEBI:58349"/>
        <dbReference type="EC" id="1.1.1.25"/>
    </reaction>
</comment>
<evidence type="ECO:0000313" key="12">
    <source>
        <dbReference type="Proteomes" id="UP000093069"/>
    </source>
</evidence>
<dbReference type="Proteomes" id="UP000250189">
    <property type="component" value="Chromosome"/>
</dbReference>
<gene>
    <name evidence="6" type="primary">aroE</name>
    <name evidence="10" type="ORF">A3L04_03850</name>
    <name evidence="11" type="ORF">CHITON_1968</name>
</gene>